<evidence type="ECO:0000256" key="6">
    <source>
        <dbReference type="ARBA" id="ARBA00023242"/>
    </source>
</evidence>
<dbReference type="GO" id="GO:0000400">
    <property type="term" value="F:four-way junction DNA binding"/>
    <property type="evidence" value="ECO:0007669"/>
    <property type="project" value="TreeGrafter"/>
</dbReference>
<dbReference type="PANTHER" id="PTHR46239:SF1">
    <property type="entry name" value="DNA REPAIR PROTEIN RAD51 HOMOLOG 3"/>
    <property type="match status" value="1"/>
</dbReference>
<evidence type="ECO:0000313" key="9">
    <source>
        <dbReference type="Proteomes" id="UP000799440"/>
    </source>
</evidence>
<dbReference type="GO" id="GO:0033063">
    <property type="term" value="C:Rad51B-Rad51C-Rad51D-XRCC2 complex"/>
    <property type="evidence" value="ECO:0007669"/>
    <property type="project" value="TreeGrafter"/>
</dbReference>
<dbReference type="PROSITE" id="PS50162">
    <property type="entry name" value="RECA_2"/>
    <property type="match status" value="1"/>
</dbReference>
<dbReference type="GO" id="GO:0000707">
    <property type="term" value="P:meiotic DNA recombinase assembly"/>
    <property type="evidence" value="ECO:0007669"/>
    <property type="project" value="TreeGrafter"/>
</dbReference>
<dbReference type="OrthoDB" id="5957327at2759"/>
<evidence type="ECO:0000256" key="2">
    <source>
        <dbReference type="ARBA" id="ARBA00022741"/>
    </source>
</evidence>
<keyword evidence="9" id="KW-1185">Reference proteome</keyword>
<dbReference type="SMART" id="SM00382">
    <property type="entry name" value="AAA"/>
    <property type="match status" value="1"/>
</dbReference>
<protein>
    <submittedName>
        <fullName evidence="8">P-loop containing nucleoside triphosphate hydrolase protein</fullName>
    </submittedName>
</protein>
<evidence type="ECO:0000256" key="1">
    <source>
        <dbReference type="ARBA" id="ARBA00004123"/>
    </source>
</evidence>
<keyword evidence="6" id="KW-0539">Nucleus</keyword>
<dbReference type="GO" id="GO:0008821">
    <property type="term" value="F:crossover junction DNA endonuclease activity"/>
    <property type="evidence" value="ECO:0007669"/>
    <property type="project" value="TreeGrafter"/>
</dbReference>
<dbReference type="SUPFAM" id="SSF52540">
    <property type="entry name" value="P-loop containing nucleoside triphosphate hydrolases"/>
    <property type="match status" value="1"/>
</dbReference>
<accession>A0A6A6VDG1</accession>
<organism evidence="8 9">
    <name type="scientific">Sporormia fimetaria CBS 119925</name>
    <dbReference type="NCBI Taxonomy" id="1340428"/>
    <lineage>
        <taxon>Eukaryota</taxon>
        <taxon>Fungi</taxon>
        <taxon>Dikarya</taxon>
        <taxon>Ascomycota</taxon>
        <taxon>Pezizomycotina</taxon>
        <taxon>Dothideomycetes</taxon>
        <taxon>Pleosporomycetidae</taxon>
        <taxon>Pleosporales</taxon>
        <taxon>Sporormiaceae</taxon>
        <taxon>Sporormia</taxon>
    </lineage>
</organism>
<keyword evidence="8" id="KW-0378">Hydrolase</keyword>
<keyword evidence="4" id="KW-0067">ATP-binding</keyword>
<dbReference type="CDD" id="cd01393">
    <property type="entry name" value="RecA-like"/>
    <property type="match status" value="1"/>
</dbReference>
<dbReference type="InterPro" id="IPR003593">
    <property type="entry name" value="AAA+_ATPase"/>
</dbReference>
<keyword evidence="3" id="KW-0227">DNA damage</keyword>
<evidence type="ECO:0000256" key="4">
    <source>
        <dbReference type="ARBA" id="ARBA00022840"/>
    </source>
</evidence>
<proteinExistence type="predicted"/>
<dbReference type="GO" id="GO:0005657">
    <property type="term" value="C:replication fork"/>
    <property type="evidence" value="ECO:0007669"/>
    <property type="project" value="TreeGrafter"/>
</dbReference>
<dbReference type="GO" id="GO:0007131">
    <property type="term" value="P:reciprocal meiotic recombination"/>
    <property type="evidence" value="ECO:0007669"/>
    <property type="project" value="TreeGrafter"/>
</dbReference>
<dbReference type="Pfam" id="PF06745">
    <property type="entry name" value="ATPase"/>
    <property type="match status" value="1"/>
</dbReference>
<dbReference type="PANTHER" id="PTHR46239">
    <property type="entry name" value="DNA REPAIR PROTEIN RAD51 HOMOLOG 3 RAD51C"/>
    <property type="match status" value="1"/>
</dbReference>
<dbReference type="AlphaFoldDB" id="A0A6A6VDG1"/>
<dbReference type="GO" id="GO:0140664">
    <property type="term" value="F:ATP-dependent DNA damage sensor activity"/>
    <property type="evidence" value="ECO:0007669"/>
    <property type="project" value="InterPro"/>
</dbReference>
<reference evidence="8" key="1">
    <citation type="journal article" date="2020" name="Stud. Mycol.">
        <title>101 Dothideomycetes genomes: a test case for predicting lifestyles and emergence of pathogens.</title>
        <authorList>
            <person name="Haridas S."/>
            <person name="Albert R."/>
            <person name="Binder M."/>
            <person name="Bloem J."/>
            <person name="Labutti K."/>
            <person name="Salamov A."/>
            <person name="Andreopoulos B."/>
            <person name="Baker S."/>
            <person name="Barry K."/>
            <person name="Bills G."/>
            <person name="Bluhm B."/>
            <person name="Cannon C."/>
            <person name="Castanera R."/>
            <person name="Culley D."/>
            <person name="Daum C."/>
            <person name="Ezra D."/>
            <person name="Gonzalez J."/>
            <person name="Henrissat B."/>
            <person name="Kuo A."/>
            <person name="Liang C."/>
            <person name="Lipzen A."/>
            <person name="Lutzoni F."/>
            <person name="Magnuson J."/>
            <person name="Mondo S."/>
            <person name="Nolan M."/>
            <person name="Ohm R."/>
            <person name="Pangilinan J."/>
            <person name="Park H.-J."/>
            <person name="Ramirez L."/>
            <person name="Alfaro M."/>
            <person name="Sun H."/>
            <person name="Tritt A."/>
            <person name="Yoshinaga Y."/>
            <person name="Zwiers L.-H."/>
            <person name="Turgeon B."/>
            <person name="Goodwin S."/>
            <person name="Spatafora J."/>
            <person name="Crous P."/>
            <person name="Grigoriev I."/>
        </authorList>
    </citation>
    <scope>NUCLEOTIDE SEQUENCE</scope>
    <source>
        <strain evidence="8">CBS 119925</strain>
    </source>
</reference>
<evidence type="ECO:0000313" key="8">
    <source>
        <dbReference type="EMBL" id="KAF2748615.1"/>
    </source>
</evidence>
<evidence type="ECO:0000259" key="7">
    <source>
        <dbReference type="PROSITE" id="PS50162"/>
    </source>
</evidence>
<name>A0A6A6VDG1_9PLEO</name>
<comment type="subcellular location">
    <subcellularLocation>
        <location evidence="1">Nucleus</location>
    </subcellularLocation>
</comment>
<dbReference type="EMBL" id="MU006568">
    <property type="protein sequence ID" value="KAF2748615.1"/>
    <property type="molecule type" value="Genomic_DNA"/>
</dbReference>
<keyword evidence="2" id="KW-0547">Nucleotide-binding</keyword>
<evidence type="ECO:0000256" key="5">
    <source>
        <dbReference type="ARBA" id="ARBA00023204"/>
    </source>
</evidence>
<feature type="domain" description="RecA family profile 1" evidence="7">
    <location>
        <begin position="40"/>
        <end position="231"/>
    </location>
</feature>
<dbReference type="GO" id="GO:0033065">
    <property type="term" value="C:Rad51C-XRCC3 complex"/>
    <property type="evidence" value="ECO:0007669"/>
    <property type="project" value="TreeGrafter"/>
</dbReference>
<dbReference type="Proteomes" id="UP000799440">
    <property type="component" value="Unassembled WGS sequence"/>
</dbReference>
<dbReference type="InterPro" id="IPR014774">
    <property type="entry name" value="KaiC-like_dom"/>
</dbReference>
<keyword evidence="5" id="KW-0234">DNA repair</keyword>
<dbReference type="GO" id="GO:0005524">
    <property type="term" value="F:ATP binding"/>
    <property type="evidence" value="ECO:0007669"/>
    <property type="project" value="UniProtKB-KW"/>
</dbReference>
<dbReference type="InterPro" id="IPR052093">
    <property type="entry name" value="HR_Repair_Mediator"/>
</dbReference>
<evidence type="ECO:0000256" key="3">
    <source>
        <dbReference type="ARBA" id="ARBA00022763"/>
    </source>
</evidence>
<dbReference type="InterPro" id="IPR027417">
    <property type="entry name" value="P-loop_NTPase"/>
</dbReference>
<dbReference type="InterPro" id="IPR020588">
    <property type="entry name" value="RecA_ATP-bd"/>
</dbReference>
<gene>
    <name evidence="8" type="ORF">M011DRAFT_332141</name>
</gene>
<sequence length="328" mass="35558">MAHNDSQVEVPSSSHRMRTLPAINAMQGFHACVSRTVSTGSRTVSTGIARLDELLAPQSLPDRHLHGGLVRGKVTEVYGPSGAGKTAFGIQVAASALREGQSVVWIDAGAPLLYQRLVDVLSGSDAVAPPDAMQERFHRFATPTLAHLLALFLHSPASFPRPNTSLIIIDSLSTLIDDAYPKSVEPWGVRKKSDDAKWAAKRKIAVIDELISALARVASMHDIALLIACQTITRMRDGARALLVPAISSAAWEKSISTRLVFFRDWAPAQSKCIDVEEHRLRKTRFVGVVKRDGVTLPDESGVGDVVPFAIENVSQSTTRRAYIIVDA</sequence>
<dbReference type="Gene3D" id="3.40.50.300">
    <property type="entry name" value="P-loop containing nucleotide triphosphate hydrolases"/>
    <property type="match status" value="1"/>
</dbReference>